<dbReference type="InterPro" id="IPR036047">
    <property type="entry name" value="F-box-like_dom_sf"/>
</dbReference>
<dbReference type="AlphaFoldDB" id="A0AAD8WV13"/>
<feature type="domain" description="F-box" evidence="2">
    <location>
        <begin position="49"/>
        <end position="84"/>
    </location>
</feature>
<feature type="compositionally biased region" description="Polar residues" evidence="1">
    <location>
        <begin position="28"/>
        <end position="38"/>
    </location>
</feature>
<evidence type="ECO:0000313" key="3">
    <source>
        <dbReference type="EMBL" id="KAK1681720.1"/>
    </source>
</evidence>
<organism evidence="3 4">
    <name type="scientific">Lolium multiflorum</name>
    <name type="common">Italian ryegrass</name>
    <name type="synonym">Lolium perenne subsp. multiflorum</name>
    <dbReference type="NCBI Taxonomy" id="4521"/>
    <lineage>
        <taxon>Eukaryota</taxon>
        <taxon>Viridiplantae</taxon>
        <taxon>Streptophyta</taxon>
        <taxon>Embryophyta</taxon>
        <taxon>Tracheophyta</taxon>
        <taxon>Spermatophyta</taxon>
        <taxon>Magnoliopsida</taxon>
        <taxon>Liliopsida</taxon>
        <taxon>Poales</taxon>
        <taxon>Poaceae</taxon>
        <taxon>BOP clade</taxon>
        <taxon>Pooideae</taxon>
        <taxon>Poodae</taxon>
        <taxon>Poeae</taxon>
        <taxon>Poeae Chloroplast Group 2 (Poeae type)</taxon>
        <taxon>Loliodinae</taxon>
        <taxon>Loliinae</taxon>
        <taxon>Lolium</taxon>
    </lineage>
</organism>
<dbReference type="Proteomes" id="UP001231189">
    <property type="component" value="Unassembled WGS sequence"/>
</dbReference>
<accession>A0AAD8WV13</accession>
<sequence>MAHTEISSPPRSPPAAGCTGGARRTGPFSPSSSRSAAVNTHRLPIEPTTVASPELPQDILMRVFATLEIPDLARAGAVCASWRSGCITLRDLGKHRQHQTPCLLYTSESAGDNVACLYSLVEKRVYRLNLPEPPIRSRLIIGSSLGLLVTVDETAQMHLLNPITGEQTPLPSVTTFQEVKPVYDDSGAVHNYEYSMYARYDVIFPTHIVTPGFLQHHFHQKALVFYDDASTGSYIVVLMHSPYGQLSFARVGDDHWTSLPLYSAYCDCTYKDGLLYAVAQKGEIHAFDLRGTAVTKEIIRGIDRELCFDGNYIVHAPWGGLLLVSREKEYDSEEDPDPEPELVPNTTGLILHKIDAGGKRLVKIDCLPDHVLFLGLNNTLCLSAKEYPALKGNHAYFTDDDEFNSSHKSCLRDIGVLDLGNNSKMVLVSPQLWPNWPAPVWITPNLTMMKRTSNNSCLDGI</sequence>
<dbReference type="PANTHER" id="PTHR44586">
    <property type="entry name" value="F-BOX DOMAIN CONTAINING PROTEIN, EXPRESSED"/>
    <property type="match status" value="1"/>
</dbReference>
<dbReference type="SUPFAM" id="SSF81383">
    <property type="entry name" value="F-box domain"/>
    <property type="match status" value="1"/>
</dbReference>
<dbReference type="Gene3D" id="1.20.1280.50">
    <property type="match status" value="1"/>
</dbReference>
<proteinExistence type="predicted"/>
<dbReference type="InterPro" id="IPR005174">
    <property type="entry name" value="KIB1-4_b-propeller"/>
</dbReference>
<dbReference type="PROSITE" id="PS50181">
    <property type="entry name" value="FBOX"/>
    <property type="match status" value="1"/>
</dbReference>
<dbReference type="Pfam" id="PF03478">
    <property type="entry name" value="Beta-prop_KIB1-4"/>
    <property type="match status" value="1"/>
</dbReference>
<feature type="region of interest" description="Disordered" evidence="1">
    <location>
        <begin position="1"/>
        <end position="49"/>
    </location>
</feature>
<evidence type="ECO:0000313" key="4">
    <source>
        <dbReference type="Proteomes" id="UP001231189"/>
    </source>
</evidence>
<protein>
    <recommendedName>
        <fullName evidence="2">F-box domain-containing protein</fullName>
    </recommendedName>
</protein>
<gene>
    <name evidence="3" type="ORF">QYE76_042568</name>
</gene>
<comment type="caution">
    <text evidence="3">The sequence shown here is derived from an EMBL/GenBank/DDBJ whole genome shotgun (WGS) entry which is preliminary data.</text>
</comment>
<dbReference type="PANTHER" id="PTHR44586:SF17">
    <property type="entry name" value="DUF295 DOMAIN-CONTAINING PROTEIN"/>
    <property type="match status" value="1"/>
</dbReference>
<feature type="compositionally biased region" description="Low complexity" evidence="1">
    <location>
        <begin position="14"/>
        <end position="27"/>
    </location>
</feature>
<evidence type="ECO:0000256" key="1">
    <source>
        <dbReference type="SAM" id="MobiDB-lite"/>
    </source>
</evidence>
<dbReference type="EMBL" id="JAUUTY010000002">
    <property type="protein sequence ID" value="KAK1681720.1"/>
    <property type="molecule type" value="Genomic_DNA"/>
</dbReference>
<dbReference type="CDD" id="cd09917">
    <property type="entry name" value="F-box_SF"/>
    <property type="match status" value="1"/>
</dbReference>
<dbReference type="InterPro" id="IPR001810">
    <property type="entry name" value="F-box_dom"/>
</dbReference>
<evidence type="ECO:0000259" key="2">
    <source>
        <dbReference type="PROSITE" id="PS50181"/>
    </source>
</evidence>
<dbReference type="Pfam" id="PF12937">
    <property type="entry name" value="F-box-like"/>
    <property type="match status" value="1"/>
</dbReference>
<name>A0AAD8WV13_LOLMU</name>
<reference evidence="3" key="1">
    <citation type="submission" date="2023-07" db="EMBL/GenBank/DDBJ databases">
        <title>A chromosome-level genome assembly of Lolium multiflorum.</title>
        <authorList>
            <person name="Chen Y."/>
            <person name="Copetti D."/>
            <person name="Kolliker R."/>
            <person name="Studer B."/>
        </authorList>
    </citation>
    <scope>NUCLEOTIDE SEQUENCE</scope>
    <source>
        <strain evidence="3">02402/16</strain>
        <tissue evidence="3">Leaf</tissue>
    </source>
</reference>
<keyword evidence="4" id="KW-1185">Reference proteome</keyword>